<reference evidence="2" key="4">
    <citation type="submission" date="2025-05" db="UniProtKB">
        <authorList>
            <consortium name="EnsemblFungi"/>
        </authorList>
    </citation>
    <scope>IDENTIFICATION</scope>
    <source>
        <strain evidence="2">isolate 1-1 / race 1 (BBBD)</strain>
    </source>
</reference>
<reference evidence="1" key="1">
    <citation type="submission" date="2009-11" db="EMBL/GenBank/DDBJ databases">
        <authorList>
            <consortium name="The Broad Institute Genome Sequencing Platform"/>
            <person name="Ward D."/>
            <person name="Feldgarden M."/>
            <person name="Earl A."/>
            <person name="Young S.K."/>
            <person name="Zeng Q."/>
            <person name="Koehrsen M."/>
            <person name="Alvarado L."/>
            <person name="Berlin A."/>
            <person name="Bochicchio J."/>
            <person name="Borenstein D."/>
            <person name="Chapman S.B."/>
            <person name="Chen Z."/>
            <person name="Engels R."/>
            <person name="Freedman E."/>
            <person name="Gellesch M."/>
            <person name="Goldberg J."/>
            <person name="Griggs A."/>
            <person name="Gujja S."/>
            <person name="Heilman E."/>
            <person name="Heiman D."/>
            <person name="Hepburn T."/>
            <person name="Howarth C."/>
            <person name="Jen D."/>
            <person name="Larson L."/>
            <person name="Lewis B."/>
            <person name="Mehta T."/>
            <person name="Park D."/>
            <person name="Pearson M."/>
            <person name="Roberts A."/>
            <person name="Saif S."/>
            <person name="Shea T."/>
            <person name="Shenoy N."/>
            <person name="Sisk P."/>
            <person name="Stolte C."/>
            <person name="Sykes S."/>
            <person name="Thomson T."/>
            <person name="Walk T."/>
            <person name="White J."/>
            <person name="Yandava C."/>
            <person name="Izard J."/>
            <person name="Baranova O.V."/>
            <person name="Blanton J.M."/>
            <person name="Tanner A.C."/>
            <person name="Dewhirst F.E."/>
            <person name="Haas B."/>
            <person name="Nusbaum C."/>
            <person name="Birren B."/>
        </authorList>
    </citation>
    <scope>NUCLEOTIDE SEQUENCE [LARGE SCALE GENOMIC DNA]</scope>
    <source>
        <strain evidence="1">1-1 BBBD Race 1</strain>
    </source>
</reference>
<reference evidence="1" key="2">
    <citation type="submission" date="2016-05" db="EMBL/GenBank/DDBJ databases">
        <title>Comparative analysis highlights variable genome content of wheat rusts and divergence of the mating loci.</title>
        <authorList>
            <person name="Cuomo C.A."/>
            <person name="Bakkeren G."/>
            <person name="Szabo L."/>
            <person name="Khalil H."/>
            <person name="Joly D."/>
            <person name="Goldberg J."/>
            <person name="Young S."/>
            <person name="Zeng Q."/>
            <person name="Fellers J."/>
        </authorList>
    </citation>
    <scope>NUCLEOTIDE SEQUENCE [LARGE SCALE GENOMIC DNA]</scope>
    <source>
        <strain evidence="1">1-1 BBBD Race 1</strain>
    </source>
</reference>
<gene>
    <name evidence="1" type="ORF">PTTG_12454</name>
</gene>
<dbReference type="EMBL" id="ADAS02000031">
    <property type="protein sequence ID" value="OAV95226.1"/>
    <property type="molecule type" value="Genomic_DNA"/>
</dbReference>
<dbReference type="EnsemblFungi" id="PTTG_12454-t43_1">
    <property type="protein sequence ID" value="PTTG_12454-t43_1-p1"/>
    <property type="gene ID" value="PTTG_12454"/>
</dbReference>
<dbReference type="OrthoDB" id="2497268at2759"/>
<dbReference type="PANTHER" id="PTHR33069">
    <property type="entry name" value="CHROMOSOME 7, WHOLE GENOME SHOTGUN SEQUENCE-RELATED"/>
    <property type="match status" value="1"/>
</dbReference>
<sequence>MDEIIKEINTPAKATDAVSSFRANNPDGKSELEYKEISAKVAMQLWHRARSHSNRVTSANISEDHKTLELRNEIPYRLKKIILPALQEKFRLLLTTFDLMEPAESNPKSWYEAFLNNCIEIDDLLEQMALSILSVWTTNDTGQGFLEDNPHVEHVTRLRAEKTEDLVAYMMTACHDFFSGSYQHQRWGRVPSPSQYITAAITRRIPRIIDRIAQIIQWLQKSLLSVSREDWKIAIEECDDLLSLLAQPIRFKADRYYDSDGEPDDSRTITNNTKGNFARAAVHLMIISRIYFNKLSRSTNSQLLIFVGPSMEIGDHQLKLLLEGTEKLNYELIPSIRYAVTRWPTRRRGAVDDVVNLMRGFMDCSAILETYWDSLLKKNDPLVDRQTIEDARQWLNAWTSLFSIAARKAMDATDRAYTWPPEIRIGRDTGNTANDDVLMEDQF</sequence>
<evidence type="ECO:0000313" key="3">
    <source>
        <dbReference type="Proteomes" id="UP000005240"/>
    </source>
</evidence>
<dbReference type="VEuPathDB" id="FungiDB:PTTG_12454"/>
<reference evidence="2 3" key="3">
    <citation type="journal article" date="2017" name="G3 (Bethesda)">
        <title>Comparative analysis highlights variable genome content of wheat rusts and divergence of the mating loci.</title>
        <authorList>
            <person name="Cuomo C.A."/>
            <person name="Bakkeren G."/>
            <person name="Khalil H.B."/>
            <person name="Panwar V."/>
            <person name="Joly D."/>
            <person name="Linning R."/>
            <person name="Sakthikumar S."/>
            <person name="Song X."/>
            <person name="Adiconis X."/>
            <person name="Fan L."/>
            <person name="Goldberg J.M."/>
            <person name="Levin J.Z."/>
            <person name="Young S."/>
            <person name="Zeng Q."/>
            <person name="Anikster Y."/>
            <person name="Bruce M."/>
            <person name="Wang M."/>
            <person name="Yin C."/>
            <person name="McCallum B."/>
            <person name="Szabo L.J."/>
            <person name="Hulbert S."/>
            <person name="Chen X."/>
            <person name="Fellers J.P."/>
        </authorList>
    </citation>
    <scope>NUCLEOTIDE SEQUENCE</scope>
    <source>
        <strain evidence="2">isolate 1-1 / race 1 (BBBD)</strain>
        <strain evidence="3">Isolate 1-1 / race 1 (BBBD)</strain>
    </source>
</reference>
<dbReference type="PANTHER" id="PTHR33069:SF3">
    <property type="entry name" value="DYNEIN HEAVY CHAIN TAIL DOMAIN-CONTAINING PROTEIN"/>
    <property type="match status" value="1"/>
</dbReference>
<dbReference type="AlphaFoldDB" id="A0A180GQX6"/>
<organism evidence="1">
    <name type="scientific">Puccinia triticina (isolate 1-1 / race 1 (BBBD))</name>
    <name type="common">Brown leaf rust fungus</name>
    <dbReference type="NCBI Taxonomy" id="630390"/>
    <lineage>
        <taxon>Eukaryota</taxon>
        <taxon>Fungi</taxon>
        <taxon>Dikarya</taxon>
        <taxon>Basidiomycota</taxon>
        <taxon>Pucciniomycotina</taxon>
        <taxon>Pucciniomycetes</taxon>
        <taxon>Pucciniales</taxon>
        <taxon>Pucciniaceae</taxon>
        <taxon>Puccinia</taxon>
    </lineage>
</organism>
<accession>A0A180GQX6</accession>
<keyword evidence="3" id="KW-1185">Reference proteome</keyword>
<name>A0A180GQX6_PUCT1</name>
<proteinExistence type="predicted"/>
<evidence type="ECO:0000313" key="1">
    <source>
        <dbReference type="EMBL" id="OAV95226.1"/>
    </source>
</evidence>
<dbReference type="Proteomes" id="UP000005240">
    <property type="component" value="Unassembled WGS sequence"/>
</dbReference>
<dbReference type="STRING" id="630390.A0A180GQX6"/>
<protein>
    <submittedName>
        <fullName evidence="1 2">Uncharacterized protein</fullName>
    </submittedName>
</protein>
<evidence type="ECO:0000313" key="2">
    <source>
        <dbReference type="EnsemblFungi" id="PTTG_12454-t43_1-p1"/>
    </source>
</evidence>